<dbReference type="RefSeq" id="WP_072862172.1">
    <property type="nucleotide sequence ID" value="NZ_FQUX01000004.1"/>
</dbReference>
<organism evidence="2 3">
    <name type="scientific">Arenibacter palladensis</name>
    <dbReference type="NCBI Taxonomy" id="237373"/>
    <lineage>
        <taxon>Bacteria</taxon>
        <taxon>Pseudomonadati</taxon>
        <taxon>Bacteroidota</taxon>
        <taxon>Flavobacteriia</taxon>
        <taxon>Flavobacteriales</taxon>
        <taxon>Flavobacteriaceae</taxon>
        <taxon>Arenibacter</taxon>
    </lineage>
</organism>
<dbReference type="Proteomes" id="UP000184406">
    <property type="component" value="Unassembled WGS sequence"/>
</dbReference>
<proteinExistence type="predicted"/>
<dbReference type="InterPro" id="IPR026341">
    <property type="entry name" value="T9SS_type_B"/>
</dbReference>
<sequence>MNRLVVVFGVIWCLCNTLAVAQVAPDCSNAVPICNNTPVNGGTNGYGADDFKGANKSGCLEKTLSGAIESNAAWYRFRTGASGQLGFNIGFDSNEDWDFALYKASDCNSLGDPIRCNFFDNRDANSFIGVGVDPQGAADNVQYEEWLEVSPGEDYYLLVNNFSNVNSGFSIQFTGQIFVTNPYDALDCAIINNLLGPPIAACNNESVVLDATTADVVSYTWYKDVGNGYTQIPGEVSATLNVQDAAFYRVEVITQSQNNIISDVQVGFSQAPTTAPVGDEHLCLDSEYFYLSDKDQLALGGQSANEVIISYHTSLADAEAGINALSLEYGLQAGEQQIYIRATSVQNPRCYDASEDFKLTVHQPLAPSFPLEVFLCEGEPSAVIGETVPDPEYNYLWSTGETTSNITVSQGGEYSLSITDKLGVSACENNFMITVYASNTPHIKEVVIEDLQDNNTITIIPDREGDFEYRLDNGAYQTDAKFYNVLPGMHSVTLNDMNGCGTATETIVVVGFPKFFTPNGDGANDIWNIVGISSLDEPILTVYNRYGKLLKQLSQNSMGWDGTYNGVAQPSDDYWFKLSFKDQDGQRIVAKYINNHFSLKR</sequence>
<feature type="signal peptide" evidence="1">
    <location>
        <begin position="1"/>
        <end position="21"/>
    </location>
</feature>
<dbReference type="EMBL" id="FQUX01000004">
    <property type="protein sequence ID" value="SHF41665.1"/>
    <property type="molecule type" value="Genomic_DNA"/>
</dbReference>
<evidence type="ECO:0000313" key="3">
    <source>
        <dbReference type="Proteomes" id="UP000184406"/>
    </source>
</evidence>
<protein>
    <submittedName>
        <fullName evidence="2">Gliding motility-associated C-terminal domain-containing protein</fullName>
    </submittedName>
</protein>
<evidence type="ECO:0000313" key="2">
    <source>
        <dbReference type="EMBL" id="SHF41665.1"/>
    </source>
</evidence>
<dbReference type="AlphaFoldDB" id="A0A1M5BGU3"/>
<reference evidence="3" key="1">
    <citation type="submission" date="2016-11" db="EMBL/GenBank/DDBJ databases">
        <authorList>
            <person name="Varghese N."/>
            <person name="Submissions S."/>
        </authorList>
    </citation>
    <scope>NUCLEOTIDE SEQUENCE [LARGE SCALE GENOMIC DNA]</scope>
    <source>
        <strain evidence="3">DSM 17539</strain>
    </source>
</reference>
<gene>
    <name evidence="2" type="ORF">SAMN03080594_10454</name>
</gene>
<dbReference type="Pfam" id="PF13585">
    <property type="entry name" value="CHU_C"/>
    <property type="match status" value="1"/>
</dbReference>
<dbReference type="NCBIfam" id="TIGR04131">
    <property type="entry name" value="Bac_Flav_CTERM"/>
    <property type="match status" value="1"/>
</dbReference>
<evidence type="ECO:0000256" key="1">
    <source>
        <dbReference type="SAM" id="SignalP"/>
    </source>
</evidence>
<name>A0A1M5BGU3_9FLAO</name>
<dbReference type="Gene3D" id="2.60.120.380">
    <property type="match status" value="1"/>
</dbReference>
<keyword evidence="1" id="KW-0732">Signal</keyword>
<feature type="chain" id="PRO_5013041928" evidence="1">
    <location>
        <begin position="22"/>
        <end position="601"/>
    </location>
</feature>
<dbReference type="OrthoDB" id="9765926at2"/>
<accession>A0A1M5BGU3</accession>
<keyword evidence="3" id="KW-1185">Reference proteome</keyword>